<proteinExistence type="inferred from homology"/>
<dbReference type="EMBL" id="HF935332">
    <property type="protein sequence ID" value="CCX07121.1"/>
    <property type="molecule type" value="Genomic_DNA"/>
</dbReference>
<evidence type="ECO:0000256" key="3">
    <source>
        <dbReference type="ARBA" id="ARBA00022502"/>
    </source>
</evidence>
<keyword evidence="4 11" id="KW-0328">Glycosyltransferase</keyword>
<dbReference type="AlphaFoldDB" id="U4KYR8"/>
<evidence type="ECO:0000256" key="10">
    <source>
        <dbReference type="ARBA" id="ARBA00038466"/>
    </source>
</evidence>
<keyword evidence="14" id="KW-1185">Reference proteome</keyword>
<evidence type="ECO:0000256" key="5">
    <source>
        <dbReference type="ARBA" id="ARBA00022679"/>
    </source>
</evidence>
<keyword evidence="3" id="KW-0337">GPI-anchor biosynthesis</keyword>
<keyword evidence="7 11" id="KW-0256">Endoplasmic reticulum</keyword>
<evidence type="ECO:0000256" key="12">
    <source>
        <dbReference type="SAM" id="SignalP"/>
    </source>
</evidence>
<feature type="transmembrane region" description="Helical" evidence="11">
    <location>
        <begin position="86"/>
        <end position="105"/>
    </location>
</feature>
<feature type="transmembrane region" description="Helical" evidence="11">
    <location>
        <begin position="277"/>
        <end position="295"/>
    </location>
</feature>
<accession>U4KYR8</accession>
<dbReference type="GO" id="GO:0005789">
    <property type="term" value="C:endoplasmic reticulum membrane"/>
    <property type="evidence" value="ECO:0007669"/>
    <property type="project" value="UniProtKB-SubCell"/>
</dbReference>
<dbReference type="PANTHER" id="PTHR22760:SF3">
    <property type="entry name" value="GPI MANNOSYLTRANSFERASE 4"/>
    <property type="match status" value="1"/>
</dbReference>
<feature type="transmembrane region" description="Helical" evidence="11">
    <location>
        <begin position="168"/>
        <end position="191"/>
    </location>
</feature>
<dbReference type="PANTHER" id="PTHR22760">
    <property type="entry name" value="GLYCOSYLTRANSFERASE"/>
    <property type="match status" value="1"/>
</dbReference>
<organism evidence="13 14">
    <name type="scientific">Pyronema omphalodes (strain CBS 100304)</name>
    <name type="common">Pyronema confluens</name>
    <dbReference type="NCBI Taxonomy" id="1076935"/>
    <lineage>
        <taxon>Eukaryota</taxon>
        <taxon>Fungi</taxon>
        <taxon>Dikarya</taxon>
        <taxon>Ascomycota</taxon>
        <taxon>Pezizomycotina</taxon>
        <taxon>Pezizomycetes</taxon>
        <taxon>Pezizales</taxon>
        <taxon>Pyronemataceae</taxon>
        <taxon>Pyronema</taxon>
    </lineage>
</organism>
<comment type="subcellular location">
    <subcellularLocation>
        <location evidence="1 11">Endoplasmic reticulum membrane</location>
        <topology evidence="1 11">Multi-pass membrane protein</topology>
    </subcellularLocation>
</comment>
<keyword evidence="12" id="KW-0732">Signal</keyword>
<feature type="transmembrane region" description="Helical" evidence="11">
    <location>
        <begin position="203"/>
        <end position="223"/>
    </location>
</feature>
<dbReference type="GO" id="GO:0006506">
    <property type="term" value="P:GPI anchor biosynthetic process"/>
    <property type="evidence" value="ECO:0007669"/>
    <property type="project" value="UniProtKB-KW"/>
</dbReference>
<protein>
    <recommendedName>
        <fullName evidence="11">Mannosyltransferase</fullName>
        <ecNumber evidence="11">2.4.1.-</ecNumber>
    </recommendedName>
</protein>
<keyword evidence="9 11" id="KW-0472">Membrane</keyword>
<keyword evidence="5 13" id="KW-0808">Transferase</keyword>
<dbReference type="OrthoDB" id="10066429at2759"/>
<evidence type="ECO:0000256" key="1">
    <source>
        <dbReference type="ARBA" id="ARBA00004477"/>
    </source>
</evidence>
<dbReference type="eggNOG" id="KOG4123">
    <property type="taxonomic scope" value="Eukaryota"/>
</dbReference>
<comment type="similarity">
    <text evidence="10">Belongs to the glycosyltransferase 22 family. PIGZ subfamily.</text>
</comment>
<dbReference type="EC" id="2.4.1.-" evidence="11"/>
<name>U4KYR8_PYROM</name>
<dbReference type="Pfam" id="PF03901">
    <property type="entry name" value="Glyco_transf_22"/>
    <property type="match status" value="1"/>
</dbReference>
<evidence type="ECO:0000256" key="11">
    <source>
        <dbReference type="RuleBase" id="RU363075"/>
    </source>
</evidence>
<sequence>MWRRAYLLLLAVRLYFALSPSYIHPDEHFQGPEVIAGHVFNWPTHSTWEFTSTAPIRSYFPLWMVYGLPLKFLAQITPGETPAPLFTFYFLRILFFLLSFVLEDWALQELTSPRQRFLGLTLLASSYVTWTYQTHTFSNSIETICVLWALVFLERIRRSSFVPWGTSLLLGFTCIFGLFNRITFPVFLLIPGLRLLQSIVQRPLLIVPLGISAAATAAIAVYIDTSHYNGLTVTPINNLLYNTDTANLATHGLHPRWTHMLVNLPTLLGPIFLLRPALTPALMSAVGGILALSALPHQEARFLLPCVPLLLASVSFRRSALVKQIFVVTWVLFNTVAGVFFGIYHQAGVVPAQDFIASTNATKVVFWKTYNPPTWILGEKAGRIETINAMGAPMEKIKTLLRCERLNDEVYLAAPLMTKNLSEIGGKKVWETKSHIGLDDLDWEGDGIRGTIERVVFERGLGVWEVKCDTL</sequence>
<evidence type="ECO:0000256" key="9">
    <source>
        <dbReference type="ARBA" id="ARBA00023136"/>
    </source>
</evidence>
<evidence type="ECO:0000256" key="7">
    <source>
        <dbReference type="ARBA" id="ARBA00022824"/>
    </source>
</evidence>
<evidence type="ECO:0000256" key="4">
    <source>
        <dbReference type="ARBA" id="ARBA00022676"/>
    </source>
</evidence>
<keyword evidence="8 11" id="KW-1133">Transmembrane helix</keyword>
<evidence type="ECO:0000256" key="6">
    <source>
        <dbReference type="ARBA" id="ARBA00022692"/>
    </source>
</evidence>
<comment type="pathway">
    <text evidence="2">Glycolipid biosynthesis; glycosylphosphatidylinositol-anchor biosynthesis.</text>
</comment>
<dbReference type="OMA" id="HGIHPRY"/>
<dbReference type="Proteomes" id="UP000018144">
    <property type="component" value="Unassembled WGS sequence"/>
</dbReference>
<dbReference type="STRING" id="1076935.U4KYR8"/>
<feature type="transmembrane region" description="Helical" evidence="11">
    <location>
        <begin position="325"/>
        <end position="344"/>
    </location>
</feature>
<evidence type="ECO:0000256" key="8">
    <source>
        <dbReference type="ARBA" id="ARBA00022989"/>
    </source>
</evidence>
<evidence type="ECO:0000256" key="2">
    <source>
        <dbReference type="ARBA" id="ARBA00004687"/>
    </source>
</evidence>
<gene>
    <name evidence="13" type="ORF">PCON_06708</name>
</gene>
<evidence type="ECO:0000313" key="14">
    <source>
        <dbReference type="Proteomes" id="UP000018144"/>
    </source>
</evidence>
<dbReference type="InterPro" id="IPR005599">
    <property type="entry name" value="GPI_mannosylTrfase"/>
</dbReference>
<evidence type="ECO:0000313" key="13">
    <source>
        <dbReference type="EMBL" id="CCX07121.1"/>
    </source>
</evidence>
<feature type="chain" id="PRO_5004650968" description="Mannosyltransferase" evidence="12">
    <location>
        <begin position="18"/>
        <end position="471"/>
    </location>
</feature>
<keyword evidence="6 11" id="KW-0812">Transmembrane</keyword>
<reference evidence="13 14" key="1">
    <citation type="journal article" date="2013" name="PLoS Genet.">
        <title>The genome and development-dependent transcriptomes of Pyronema confluens: a window into fungal evolution.</title>
        <authorList>
            <person name="Traeger S."/>
            <person name="Altegoer F."/>
            <person name="Freitag M."/>
            <person name="Gabaldon T."/>
            <person name="Kempken F."/>
            <person name="Kumar A."/>
            <person name="Marcet-Houben M."/>
            <person name="Poggeler S."/>
            <person name="Stajich J.E."/>
            <person name="Nowrousian M."/>
        </authorList>
    </citation>
    <scope>NUCLEOTIDE SEQUENCE [LARGE SCALE GENOMIC DNA]</scope>
    <source>
        <strain evidence="14">CBS 100304</strain>
        <tissue evidence="13">Vegetative mycelium</tissue>
    </source>
</reference>
<dbReference type="GO" id="GO:0000026">
    <property type="term" value="F:alpha-1,2-mannosyltransferase activity"/>
    <property type="evidence" value="ECO:0007669"/>
    <property type="project" value="TreeGrafter"/>
</dbReference>
<feature type="signal peptide" evidence="12">
    <location>
        <begin position="1"/>
        <end position="17"/>
    </location>
</feature>